<dbReference type="Gene3D" id="6.10.340.10">
    <property type="match status" value="1"/>
</dbReference>
<keyword evidence="5 11" id="KW-0808">Transferase</keyword>
<evidence type="ECO:0000256" key="5">
    <source>
        <dbReference type="ARBA" id="ARBA00022679"/>
    </source>
</evidence>
<feature type="coiled-coil region" evidence="7">
    <location>
        <begin position="379"/>
        <end position="448"/>
    </location>
</feature>
<feature type="transmembrane region" description="Helical" evidence="8">
    <location>
        <begin position="322"/>
        <end position="341"/>
    </location>
</feature>
<keyword evidence="8" id="KW-0472">Membrane</keyword>
<dbReference type="InterPro" id="IPR003661">
    <property type="entry name" value="HisK_dim/P_dom"/>
</dbReference>
<evidence type="ECO:0000256" key="8">
    <source>
        <dbReference type="SAM" id="Phobius"/>
    </source>
</evidence>
<dbReference type="CDD" id="cd14688">
    <property type="entry name" value="bZIP_YAP"/>
    <property type="match status" value="1"/>
</dbReference>
<dbReference type="InterPro" id="IPR003660">
    <property type="entry name" value="HAMP_dom"/>
</dbReference>
<keyword evidence="8" id="KW-0812">Transmembrane</keyword>
<dbReference type="RefSeq" id="WP_237359832.1">
    <property type="nucleotide sequence ID" value="NZ_CAKLDM010000001.1"/>
</dbReference>
<keyword evidence="6" id="KW-0418">Kinase</keyword>
<dbReference type="EC" id="2.7.13.3" evidence="3"/>
<evidence type="ECO:0000256" key="2">
    <source>
        <dbReference type="ARBA" id="ARBA00004370"/>
    </source>
</evidence>
<dbReference type="CDD" id="cd06225">
    <property type="entry name" value="HAMP"/>
    <property type="match status" value="1"/>
</dbReference>
<dbReference type="Gene3D" id="1.10.287.130">
    <property type="match status" value="1"/>
</dbReference>
<dbReference type="Pfam" id="PF00672">
    <property type="entry name" value="HAMP"/>
    <property type="match status" value="1"/>
</dbReference>
<dbReference type="EMBL" id="CAKLDM010000001">
    <property type="protein sequence ID" value="CAH0536443.1"/>
    <property type="molecule type" value="Genomic_DNA"/>
</dbReference>
<keyword evidence="12" id="KW-1185">Reference proteome</keyword>
<comment type="subcellular location">
    <subcellularLocation>
        <location evidence="2">Membrane</location>
    </subcellularLocation>
</comment>
<dbReference type="InterPro" id="IPR036890">
    <property type="entry name" value="HATPase_C_sf"/>
</dbReference>
<keyword evidence="7" id="KW-0175">Coiled coil</keyword>
<evidence type="ECO:0000313" key="12">
    <source>
        <dbReference type="Proteomes" id="UP000838748"/>
    </source>
</evidence>
<keyword evidence="4" id="KW-0597">Phosphoprotein</keyword>
<protein>
    <recommendedName>
        <fullName evidence="3">histidine kinase</fullName>
        <ecNumber evidence="3">2.7.13.3</ecNumber>
    </recommendedName>
</protein>
<comment type="catalytic activity">
    <reaction evidence="1">
        <text>ATP + protein L-histidine = ADP + protein N-phospho-L-histidine.</text>
        <dbReference type="EC" id="2.7.13.3"/>
    </reaction>
</comment>
<dbReference type="InterPro" id="IPR004358">
    <property type="entry name" value="Sig_transdc_His_kin-like_C"/>
</dbReference>
<evidence type="ECO:0000256" key="6">
    <source>
        <dbReference type="ARBA" id="ARBA00022777"/>
    </source>
</evidence>
<dbReference type="CDD" id="cd00075">
    <property type="entry name" value="HATPase"/>
    <property type="match status" value="1"/>
</dbReference>
<proteinExistence type="predicted"/>
<dbReference type="SMART" id="SM00387">
    <property type="entry name" value="HATPase_c"/>
    <property type="match status" value="1"/>
</dbReference>
<dbReference type="Pfam" id="PF02518">
    <property type="entry name" value="HATPase_c"/>
    <property type="match status" value="1"/>
</dbReference>
<dbReference type="GO" id="GO:0016740">
    <property type="term" value="F:transferase activity"/>
    <property type="evidence" value="ECO:0007669"/>
    <property type="project" value="UniProtKB-KW"/>
</dbReference>
<dbReference type="SUPFAM" id="SSF158472">
    <property type="entry name" value="HAMP domain-like"/>
    <property type="match status" value="1"/>
</dbReference>
<evidence type="ECO:0000259" key="9">
    <source>
        <dbReference type="PROSITE" id="PS50109"/>
    </source>
</evidence>
<dbReference type="SUPFAM" id="SSF47384">
    <property type="entry name" value="Homodimeric domain of signal transducing histidine kinase"/>
    <property type="match status" value="1"/>
</dbReference>
<sequence length="690" mass="76909">MRYSIRVKYILAFLLVSVLPIIILQVYNQVETKSSLVKYSNQSLVNVTNRVFENLNEFIAGNLDVVRTEALLPALKAYLVDPDNPEKRKMARDTLISLSRQDHVNILSYALMDMSGKVLLDSYRPNVGQSESSSQCYRAVTHTRFPSVSGITFSKYFPGVSIINFCAIVRFRGKEIGIIRLRYNAAAVTNSISSRSSNGSSPYFMLLDENNIRLAHSVLPELAFKSLINLRPAELAELLQQNKIYSTKEVSPIVALNEFQTQLNNSDSEAMFETKLTSLHDINRTAENYVVVKHLNYLPWKLVGAQPQDVFDAPIMKQQSRAIWLATGIVGVVVIFSFLLTQIISAKLKKLTVSVAKYKAGDEFEKLEIKSNDEIEVLAESFNQMAERTKNTMVDLEESVAKLEAAEKEVRELNAELEQRVADRTEELKQSIVELKQAQQQLITQEKMASLGRLVAGVAHEINTPIGISVTAASFLSGESKQIMEDLQQDKLSEHGLVTFINQIEESGDILQVNLRRASEIITSFKQLAVSQSDEHIQRFDLHTHLELMVLTLKPKLQENSISIDFQCPENVFVTCDPTNLSQVIDNLILNALVHGYSGVIGGVILVKVIDMGEQVQIVVQDRGHGISAENLEHVFEPFFTTTRGSGGTGLGMHLVYNIVHQNLKGTISCESKLGKGTSFIVTMPSNISG</sequence>
<dbReference type="SUPFAM" id="SSF55874">
    <property type="entry name" value="ATPase domain of HSP90 chaperone/DNA topoisomerase II/histidine kinase"/>
    <property type="match status" value="1"/>
</dbReference>
<dbReference type="InterPro" id="IPR005467">
    <property type="entry name" value="His_kinase_dom"/>
</dbReference>
<keyword evidence="8" id="KW-1133">Transmembrane helix</keyword>
<name>A0ABM8ZZJ7_9VIBR</name>
<dbReference type="SMART" id="SM00304">
    <property type="entry name" value="HAMP"/>
    <property type="match status" value="1"/>
</dbReference>
<comment type="caution">
    <text evidence="11">The sequence shown here is derived from an EMBL/GenBank/DDBJ whole genome shotgun (WGS) entry which is preliminary data.</text>
</comment>
<dbReference type="InterPro" id="IPR003594">
    <property type="entry name" value="HATPase_dom"/>
</dbReference>
<dbReference type="PANTHER" id="PTHR43065:SF47">
    <property type="match status" value="1"/>
</dbReference>
<dbReference type="PANTHER" id="PTHR43065">
    <property type="entry name" value="SENSOR HISTIDINE KINASE"/>
    <property type="match status" value="1"/>
</dbReference>
<dbReference type="PROSITE" id="PS50885">
    <property type="entry name" value="HAMP"/>
    <property type="match status" value="1"/>
</dbReference>
<dbReference type="PROSITE" id="PS50109">
    <property type="entry name" value="HIS_KIN"/>
    <property type="match status" value="1"/>
</dbReference>
<evidence type="ECO:0000259" key="10">
    <source>
        <dbReference type="PROSITE" id="PS50885"/>
    </source>
</evidence>
<dbReference type="PRINTS" id="PR00344">
    <property type="entry name" value="BCTRLSENSOR"/>
</dbReference>
<feature type="domain" description="HAMP" evidence="10">
    <location>
        <begin position="342"/>
        <end position="394"/>
    </location>
</feature>
<feature type="domain" description="Histidine kinase" evidence="9">
    <location>
        <begin position="457"/>
        <end position="688"/>
    </location>
</feature>
<dbReference type="CDD" id="cd00082">
    <property type="entry name" value="HisKA"/>
    <property type="match status" value="1"/>
</dbReference>
<gene>
    <name evidence="11" type="primary">sasA_3</name>
    <name evidence="11" type="ORF">VMF7928_00425</name>
</gene>
<dbReference type="Gene3D" id="3.30.565.10">
    <property type="entry name" value="Histidine kinase-like ATPase, C-terminal domain"/>
    <property type="match status" value="1"/>
</dbReference>
<dbReference type="Proteomes" id="UP000838748">
    <property type="component" value="Unassembled WGS sequence"/>
</dbReference>
<evidence type="ECO:0000256" key="3">
    <source>
        <dbReference type="ARBA" id="ARBA00012438"/>
    </source>
</evidence>
<feature type="transmembrane region" description="Helical" evidence="8">
    <location>
        <begin position="7"/>
        <end position="27"/>
    </location>
</feature>
<evidence type="ECO:0000313" key="11">
    <source>
        <dbReference type="EMBL" id="CAH0536443.1"/>
    </source>
</evidence>
<evidence type="ECO:0000256" key="4">
    <source>
        <dbReference type="ARBA" id="ARBA00022553"/>
    </source>
</evidence>
<evidence type="ECO:0000256" key="1">
    <source>
        <dbReference type="ARBA" id="ARBA00000085"/>
    </source>
</evidence>
<evidence type="ECO:0000256" key="7">
    <source>
        <dbReference type="SAM" id="Coils"/>
    </source>
</evidence>
<dbReference type="InterPro" id="IPR036097">
    <property type="entry name" value="HisK_dim/P_sf"/>
</dbReference>
<reference evidence="11" key="1">
    <citation type="submission" date="2021-11" db="EMBL/GenBank/DDBJ databases">
        <authorList>
            <person name="Rodrigo-Torres L."/>
            <person name="Arahal R. D."/>
            <person name="Lucena T."/>
        </authorList>
    </citation>
    <scope>NUCLEOTIDE SEQUENCE</scope>
    <source>
        <strain evidence="11">CECT 7928</strain>
    </source>
</reference>
<organism evidence="11 12">
    <name type="scientific">Vibrio marisflavi CECT 7928</name>
    <dbReference type="NCBI Taxonomy" id="634439"/>
    <lineage>
        <taxon>Bacteria</taxon>
        <taxon>Pseudomonadati</taxon>
        <taxon>Pseudomonadota</taxon>
        <taxon>Gammaproteobacteria</taxon>
        <taxon>Vibrionales</taxon>
        <taxon>Vibrionaceae</taxon>
        <taxon>Vibrio</taxon>
    </lineage>
</organism>
<accession>A0ABM8ZZJ7</accession>